<dbReference type="RefSeq" id="WP_144987741.1">
    <property type="nucleotide sequence ID" value="NZ_VNJK01000001.1"/>
</dbReference>
<accession>A0A559IXJ4</accession>
<dbReference type="OrthoDB" id="2654042at2"/>
<dbReference type="EMBL" id="VNJK01000001">
    <property type="protein sequence ID" value="TVX92355.1"/>
    <property type="molecule type" value="Genomic_DNA"/>
</dbReference>
<dbReference type="Proteomes" id="UP000318102">
    <property type="component" value="Unassembled WGS sequence"/>
</dbReference>
<keyword evidence="2" id="KW-1185">Reference proteome</keyword>
<protein>
    <submittedName>
        <fullName evidence="1">Uncharacterized protein</fullName>
    </submittedName>
</protein>
<sequence>MSNKTQTNEITDDNKQGTLSEEQWNELIHVVCRDGVTALKTHYEQVTGRAVIQETYGPVFIFSVKDDSNDEYECGFLLQELIKRFQSDEDPSRWMASFFVELMRTKGGKALPKPPASEEEYKAMLDHQIIPHCIATIEEEFAPEQVHAGLEWHEEHGPVFEAGFSSIVDGNNVCAFKIDLLLIHFLLNRDPAELALHGLYKIREEHGME</sequence>
<proteinExistence type="predicted"/>
<comment type="caution">
    <text evidence="1">The sequence shown here is derived from an EMBL/GenBank/DDBJ whole genome shotgun (WGS) entry which is preliminary data.</text>
</comment>
<reference evidence="1 2" key="1">
    <citation type="submission" date="2019-07" db="EMBL/GenBank/DDBJ databases">
        <authorList>
            <person name="Kim J."/>
        </authorList>
    </citation>
    <scope>NUCLEOTIDE SEQUENCE [LARGE SCALE GENOMIC DNA]</scope>
    <source>
        <strain evidence="1 2">N4</strain>
    </source>
</reference>
<dbReference type="AlphaFoldDB" id="A0A559IXJ4"/>
<gene>
    <name evidence="1" type="ORF">FPZ44_04335</name>
</gene>
<organism evidence="1 2">
    <name type="scientific">Paenibacillus agilis</name>
    <dbReference type="NCBI Taxonomy" id="3020863"/>
    <lineage>
        <taxon>Bacteria</taxon>
        <taxon>Bacillati</taxon>
        <taxon>Bacillota</taxon>
        <taxon>Bacilli</taxon>
        <taxon>Bacillales</taxon>
        <taxon>Paenibacillaceae</taxon>
        <taxon>Paenibacillus</taxon>
    </lineage>
</organism>
<evidence type="ECO:0000313" key="2">
    <source>
        <dbReference type="Proteomes" id="UP000318102"/>
    </source>
</evidence>
<evidence type="ECO:0000313" key="1">
    <source>
        <dbReference type="EMBL" id="TVX92355.1"/>
    </source>
</evidence>
<name>A0A559IXJ4_9BACL</name>